<keyword evidence="1" id="KW-0472">Membrane</keyword>
<feature type="transmembrane region" description="Helical" evidence="1">
    <location>
        <begin position="12"/>
        <end position="34"/>
    </location>
</feature>
<evidence type="ECO:0000313" key="2">
    <source>
        <dbReference type="EMBL" id="MFC5590996.1"/>
    </source>
</evidence>
<evidence type="ECO:0000256" key="1">
    <source>
        <dbReference type="SAM" id="Phobius"/>
    </source>
</evidence>
<name>A0ABW0TND2_9BACL</name>
<comment type="caution">
    <text evidence="2">The sequence shown here is derived from an EMBL/GenBank/DDBJ whole genome shotgun (WGS) entry which is preliminary data.</text>
</comment>
<accession>A0ABW0TND2</accession>
<dbReference type="EMBL" id="JBHSNO010000015">
    <property type="protein sequence ID" value="MFC5590996.1"/>
    <property type="molecule type" value="Genomic_DNA"/>
</dbReference>
<sequence>MNEEGYSWPEAVLTLSVIMVIFYTLLPVATAMTVRLHLSKLETYAAETALQGAIYFQAYGLMEGSRQFEEVDYHWVIEGQAVCVSYFVNEEKMTKCIQ</sequence>
<keyword evidence="1" id="KW-0812">Transmembrane</keyword>
<evidence type="ECO:0000313" key="3">
    <source>
        <dbReference type="Proteomes" id="UP001596109"/>
    </source>
</evidence>
<dbReference type="Proteomes" id="UP001596109">
    <property type="component" value="Unassembled WGS sequence"/>
</dbReference>
<gene>
    <name evidence="2" type="ORF">ACFPRA_19130</name>
</gene>
<reference evidence="3" key="1">
    <citation type="journal article" date="2019" name="Int. J. Syst. Evol. Microbiol.">
        <title>The Global Catalogue of Microorganisms (GCM) 10K type strain sequencing project: providing services to taxonomists for standard genome sequencing and annotation.</title>
        <authorList>
            <consortium name="The Broad Institute Genomics Platform"/>
            <consortium name="The Broad Institute Genome Sequencing Center for Infectious Disease"/>
            <person name="Wu L."/>
            <person name="Ma J."/>
        </authorList>
    </citation>
    <scope>NUCLEOTIDE SEQUENCE [LARGE SCALE GENOMIC DNA]</scope>
    <source>
        <strain evidence="3">CGMCC 4.1434</strain>
    </source>
</reference>
<keyword evidence="3" id="KW-1185">Reference proteome</keyword>
<dbReference type="RefSeq" id="WP_381438229.1">
    <property type="nucleotide sequence ID" value="NZ_JBHSNO010000015.1"/>
</dbReference>
<proteinExistence type="predicted"/>
<protein>
    <submittedName>
        <fullName evidence="2">Uncharacterized protein</fullName>
    </submittedName>
</protein>
<keyword evidence="1" id="KW-1133">Transmembrane helix</keyword>
<organism evidence="2 3">
    <name type="scientific">Sporosarcina soli</name>
    <dbReference type="NCBI Taxonomy" id="334736"/>
    <lineage>
        <taxon>Bacteria</taxon>
        <taxon>Bacillati</taxon>
        <taxon>Bacillota</taxon>
        <taxon>Bacilli</taxon>
        <taxon>Bacillales</taxon>
        <taxon>Caryophanaceae</taxon>
        <taxon>Sporosarcina</taxon>
    </lineage>
</organism>